<comment type="similarity">
    <text evidence="2">Belongs to the arsenical resistance-3 (ACR3) (TC 2.A.59) family.</text>
</comment>
<evidence type="ECO:0000313" key="9">
    <source>
        <dbReference type="EMBL" id="THU03722.1"/>
    </source>
</evidence>
<evidence type="ECO:0000256" key="7">
    <source>
        <dbReference type="ARBA" id="ARBA00023136"/>
    </source>
</evidence>
<feature type="transmembrane region" description="Helical" evidence="8">
    <location>
        <begin position="12"/>
        <end position="32"/>
    </location>
</feature>
<dbReference type="Proteomes" id="UP000308917">
    <property type="component" value="Unassembled WGS sequence"/>
</dbReference>
<keyword evidence="6 8" id="KW-1133">Transmembrane helix</keyword>
<keyword evidence="5 8" id="KW-0812">Transmembrane</keyword>
<dbReference type="OrthoDB" id="3254016at2"/>
<dbReference type="GO" id="GO:0015105">
    <property type="term" value="F:arsenite transmembrane transporter activity"/>
    <property type="evidence" value="ECO:0007669"/>
    <property type="project" value="TreeGrafter"/>
</dbReference>
<comment type="caution">
    <text evidence="9">The sequence shown here is derived from an EMBL/GenBank/DDBJ whole genome shotgun (WGS) entry which is preliminary data.</text>
</comment>
<comment type="subcellular location">
    <subcellularLocation>
        <location evidence="1">Cell membrane</location>
        <topology evidence="1">Multi-pass membrane protein</topology>
    </subcellularLocation>
</comment>
<feature type="transmembrane region" description="Helical" evidence="8">
    <location>
        <begin position="201"/>
        <end position="220"/>
    </location>
</feature>
<feature type="transmembrane region" description="Helical" evidence="8">
    <location>
        <begin position="38"/>
        <end position="56"/>
    </location>
</feature>
<evidence type="ECO:0000256" key="3">
    <source>
        <dbReference type="ARBA" id="ARBA00022448"/>
    </source>
</evidence>
<evidence type="ECO:0000256" key="4">
    <source>
        <dbReference type="ARBA" id="ARBA00022475"/>
    </source>
</evidence>
<feature type="transmembrane region" description="Helical" evidence="8">
    <location>
        <begin position="265"/>
        <end position="285"/>
    </location>
</feature>
<feature type="transmembrane region" description="Helical" evidence="8">
    <location>
        <begin position="162"/>
        <end position="181"/>
    </location>
</feature>
<feature type="transmembrane region" description="Helical" evidence="8">
    <location>
        <begin position="96"/>
        <end position="114"/>
    </location>
</feature>
<dbReference type="InterPro" id="IPR038770">
    <property type="entry name" value="Na+/solute_symporter_sf"/>
</dbReference>
<keyword evidence="7 8" id="KW-0472">Membrane</keyword>
<sequence length="318" mass="34721">MQREHLEQHQVWIYLCAIALGWGLAHLVPHAAPMAEWLLWPALALLLLATFAQTPLRQLPLVLAQRRLLAALVVGNFVLLPLLVACLLPLAGPYPAVQLGVVLVLCVPCTDWFITFTQMAKGDVRAAIAWTPLALLLQLLLLPLYVWWMLDAQVLAGLWQPRVLAAAVGLIVLPLCVAWALQWGARQRATVHRWIDRMAWWPVPMLALVIGLIATSQAQALQTASMAVAVFARPTLVFTLFAVLACALALALARWCDLGPAPARTLVMSLGTRNSFVMLPIALALGQGMELAASVIVLQSVVELLAIMVLLAVLQRIR</sequence>
<dbReference type="Pfam" id="PF01758">
    <property type="entry name" value="SBF"/>
    <property type="match status" value="1"/>
</dbReference>
<keyword evidence="10" id="KW-1185">Reference proteome</keyword>
<proteinExistence type="inferred from homology"/>
<dbReference type="EMBL" id="STFG01000004">
    <property type="protein sequence ID" value="THU03722.1"/>
    <property type="molecule type" value="Genomic_DNA"/>
</dbReference>
<organism evidence="9 10">
    <name type="scientific">Lampropedia puyangensis</name>
    <dbReference type="NCBI Taxonomy" id="1330072"/>
    <lineage>
        <taxon>Bacteria</taxon>
        <taxon>Pseudomonadati</taxon>
        <taxon>Pseudomonadota</taxon>
        <taxon>Betaproteobacteria</taxon>
        <taxon>Burkholderiales</taxon>
        <taxon>Comamonadaceae</taxon>
        <taxon>Lampropedia</taxon>
    </lineage>
</organism>
<feature type="transmembrane region" description="Helical" evidence="8">
    <location>
        <begin position="291"/>
        <end position="314"/>
    </location>
</feature>
<dbReference type="GO" id="GO:0015104">
    <property type="term" value="F:antimonite transmembrane transporter activity"/>
    <property type="evidence" value="ECO:0007669"/>
    <property type="project" value="TreeGrafter"/>
</dbReference>
<dbReference type="PANTHER" id="PTHR43057:SF1">
    <property type="entry name" value="ARSENICAL-RESISTANCE PROTEIN 3"/>
    <property type="match status" value="1"/>
</dbReference>
<evidence type="ECO:0000256" key="2">
    <source>
        <dbReference type="ARBA" id="ARBA00010110"/>
    </source>
</evidence>
<evidence type="ECO:0000256" key="6">
    <source>
        <dbReference type="ARBA" id="ARBA00022989"/>
    </source>
</evidence>
<dbReference type="GO" id="GO:0015297">
    <property type="term" value="F:antiporter activity"/>
    <property type="evidence" value="ECO:0007669"/>
    <property type="project" value="InterPro"/>
</dbReference>
<feature type="transmembrane region" description="Helical" evidence="8">
    <location>
        <begin position="226"/>
        <end position="253"/>
    </location>
</feature>
<dbReference type="Gene3D" id="1.20.1530.20">
    <property type="match status" value="1"/>
</dbReference>
<keyword evidence="3" id="KW-0813">Transport</keyword>
<accession>A0A4S8FCZ1</accession>
<protein>
    <submittedName>
        <fullName evidence="9">Arsenic resistance protein</fullName>
    </submittedName>
</protein>
<dbReference type="GO" id="GO:0005886">
    <property type="term" value="C:plasma membrane"/>
    <property type="evidence" value="ECO:0007669"/>
    <property type="project" value="UniProtKB-SubCell"/>
</dbReference>
<dbReference type="InterPro" id="IPR004706">
    <property type="entry name" value="Arsenical-R_Acr3"/>
</dbReference>
<reference evidence="9 10" key="1">
    <citation type="journal article" date="2015" name="Antonie Van Leeuwenhoek">
        <title>Lampropedia puyangensis sp. nov., isolated from symptomatic bark of Populus ? euramericana canker and emended description of Lampropedia hyalina (Ehrenberg 1832) Lee et al. 2004.</title>
        <authorList>
            <person name="Li Y."/>
            <person name="Wang T."/>
            <person name="Piao C.G."/>
            <person name="Wang L.F."/>
            <person name="Tian G.Z."/>
            <person name="Zhu T.H."/>
            <person name="Guo M.W."/>
        </authorList>
    </citation>
    <scope>NUCLEOTIDE SEQUENCE [LARGE SCALE GENOMIC DNA]</scope>
    <source>
        <strain evidence="9 10">2-bin</strain>
    </source>
</reference>
<dbReference type="PANTHER" id="PTHR43057">
    <property type="entry name" value="ARSENITE EFFLUX TRANSPORTER"/>
    <property type="match status" value="1"/>
</dbReference>
<feature type="transmembrane region" description="Helical" evidence="8">
    <location>
        <begin position="68"/>
        <end position="90"/>
    </location>
</feature>
<feature type="transmembrane region" description="Helical" evidence="8">
    <location>
        <begin position="126"/>
        <end position="150"/>
    </location>
</feature>
<name>A0A4S8FCZ1_9BURK</name>
<evidence type="ECO:0000313" key="10">
    <source>
        <dbReference type="Proteomes" id="UP000308917"/>
    </source>
</evidence>
<dbReference type="InterPro" id="IPR002657">
    <property type="entry name" value="BilAc:Na_symport/Acr3"/>
</dbReference>
<evidence type="ECO:0000256" key="5">
    <source>
        <dbReference type="ARBA" id="ARBA00022692"/>
    </source>
</evidence>
<dbReference type="AlphaFoldDB" id="A0A4S8FCZ1"/>
<evidence type="ECO:0000256" key="8">
    <source>
        <dbReference type="SAM" id="Phobius"/>
    </source>
</evidence>
<evidence type="ECO:0000256" key="1">
    <source>
        <dbReference type="ARBA" id="ARBA00004651"/>
    </source>
</evidence>
<gene>
    <name evidence="9" type="ORF">E9531_05920</name>
</gene>
<dbReference type="RefSeq" id="WP_136572832.1">
    <property type="nucleotide sequence ID" value="NZ_STFG01000004.1"/>
</dbReference>
<keyword evidence="4" id="KW-1003">Cell membrane</keyword>